<evidence type="ECO:0000256" key="12">
    <source>
        <dbReference type="SAM" id="MobiDB-lite"/>
    </source>
</evidence>
<dbReference type="Pfam" id="PF00078">
    <property type="entry name" value="RVT_1"/>
    <property type="match status" value="1"/>
</dbReference>
<feature type="region of interest" description="Disordered" evidence="12">
    <location>
        <begin position="1306"/>
        <end position="1333"/>
    </location>
</feature>
<keyword evidence="7" id="KW-0255">Endonuclease</keyword>
<dbReference type="InterPro" id="IPR036397">
    <property type="entry name" value="RNaseH_sf"/>
</dbReference>
<dbReference type="InterPro" id="IPR000477">
    <property type="entry name" value="RT_dom"/>
</dbReference>
<dbReference type="InterPro" id="IPR043128">
    <property type="entry name" value="Rev_trsase/Diguanyl_cyclase"/>
</dbReference>
<dbReference type="CDD" id="cd09274">
    <property type="entry name" value="RNase_HI_RT_Ty3"/>
    <property type="match status" value="1"/>
</dbReference>
<feature type="region of interest" description="Disordered" evidence="12">
    <location>
        <begin position="239"/>
        <end position="279"/>
    </location>
</feature>
<evidence type="ECO:0000256" key="1">
    <source>
        <dbReference type="ARBA" id="ARBA00010879"/>
    </source>
</evidence>
<dbReference type="Gene3D" id="3.30.420.10">
    <property type="entry name" value="Ribonuclease H-like superfamily/Ribonuclease H"/>
    <property type="match status" value="1"/>
</dbReference>
<evidence type="ECO:0000256" key="4">
    <source>
        <dbReference type="ARBA" id="ARBA00022679"/>
    </source>
</evidence>
<reference evidence="17" key="2">
    <citation type="submission" date="2016-06" db="EMBL/GenBank/DDBJ databases">
        <title>The genome of a short-lived fish provides insights into sex chromosome evolution and the genetic control of aging.</title>
        <authorList>
            <person name="Reichwald K."/>
            <person name="Felder M."/>
            <person name="Petzold A."/>
            <person name="Koch P."/>
            <person name="Groth M."/>
            <person name="Platzer M."/>
        </authorList>
    </citation>
    <scope>NUCLEOTIDE SEQUENCE</scope>
    <source>
        <tissue evidence="17">Brain</tissue>
    </source>
</reference>
<dbReference type="InterPro" id="IPR001995">
    <property type="entry name" value="Peptidase_A2_cat"/>
</dbReference>
<dbReference type="FunFam" id="3.30.70.270:FF:000026">
    <property type="entry name" value="Transposon Ty3-G Gag-Pol polyprotein"/>
    <property type="match status" value="1"/>
</dbReference>
<keyword evidence="8" id="KW-0378">Hydrolase</keyword>
<feature type="domain" description="CCHC-type" evidence="13">
    <location>
        <begin position="221"/>
        <end position="237"/>
    </location>
</feature>
<dbReference type="FunFam" id="1.10.340.70:FF:000003">
    <property type="entry name" value="Protein CBG25708"/>
    <property type="match status" value="1"/>
</dbReference>
<evidence type="ECO:0000259" key="14">
    <source>
        <dbReference type="PROSITE" id="PS50175"/>
    </source>
</evidence>
<organism evidence="17">
    <name type="scientific">Iconisemion striatum</name>
    <dbReference type="NCBI Taxonomy" id="60296"/>
    <lineage>
        <taxon>Eukaryota</taxon>
        <taxon>Metazoa</taxon>
        <taxon>Chordata</taxon>
        <taxon>Craniata</taxon>
        <taxon>Vertebrata</taxon>
        <taxon>Euteleostomi</taxon>
        <taxon>Actinopterygii</taxon>
        <taxon>Neopterygii</taxon>
        <taxon>Teleostei</taxon>
        <taxon>Neoteleostei</taxon>
        <taxon>Acanthomorphata</taxon>
        <taxon>Ovalentaria</taxon>
        <taxon>Atherinomorphae</taxon>
        <taxon>Cyprinodontiformes</taxon>
        <taxon>Nothobranchiidae</taxon>
        <taxon>Iconisemion</taxon>
    </lineage>
</organism>
<evidence type="ECO:0000313" key="17">
    <source>
        <dbReference type="EMBL" id="SBP32870.1"/>
    </source>
</evidence>
<dbReference type="Pfam" id="PF00665">
    <property type="entry name" value="rve"/>
    <property type="match status" value="1"/>
</dbReference>
<dbReference type="SUPFAM" id="SSF56672">
    <property type="entry name" value="DNA/RNA polymerases"/>
    <property type="match status" value="1"/>
</dbReference>
<dbReference type="Gene3D" id="4.10.60.10">
    <property type="entry name" value="Zinc finger, CCHC-type"/>
    <property type="match status" value="1"/>
</dbReference>
<dbReference type="InterPro" id="IPR041588">
    <property type="entry name" value="Integrase_H2C2"/>
</dbReference>
<evidence type="ECO:0000256" key="6">
    <source>
        <dbReference type="ARBA" id="ARBA00022722"/>
    </source>
</evidence>
<evidence type="ECO:0000259" key="15">
    <source>
        <dbReference type="PROSITE" id="PS50878"/>
    </source>
</evidence>
<dbReference type="EMBL" id="HADX01010638">
    <property type="protein sequence ID" value="SBP32870.1"/>
    <property type="molecule type" value="Transcribed_RNA"/>
</dbReference>
<dbReference type="Gene3D" id="2.40.70.10">
    <property type="entry name" value="Acid Proteases"/>
    <property type="match status" value="1"/>
</dbReference>
<dbReference type="PROSITE" id="PS50994">
    <property type="entry name" value="INTEGRASE"/>
    <property type="match status" value="1"/>
</dbReference>
<evidence type="ECO:0000256" key="2">
    <source>
        <dbReference type="ARBA" id="ARBA00012180"/>
    </source>
</evidence>
<evidence type="ECO:0000256" key="7">
    <source>
        <dbReference type="ARBA" id="ARBA00022759"/>
    </source>
</evidence>
<evidence type="ECO:0000256" key="11">
    <source>
        <dbReference type="PROSITE-ProRule" id="PRU00047"/>
    </source>
</evidence>
<dbReference type="GO" id="GO:0015074">
    <property type="term" value="P:DNA integration"/>
    <property type="evidence" value="ECO:0007669"/>
    <property type="project" value="InterPro"/>
</dbReference>
<dbReference type="GO" id="GO:0004523">
    <property type="term" value="F:RNA-DNA hybrid ribonuclease activity"/>
    <property type="evidence" value="ECO:0007669"/>
    <property type="project" value="UniProtKB-EC"/>
</dbReference>
<sequence length="1360" mass="154774">MATIGTLAAFDAKSHSWEEYCEIMDQFFEANEINDGEKQRAILLSVVGASTYSLMRNLLSPIKPKEKTYDELVTLLKNHFDPKPSEIVQRYKFDSRSRKPEESVMEYVAELRRLAQDCNYGNTLEQKLRDRLVCGINEDRIQRRLLSEVDLTCEKALSIAVAAETANKNAQDLQNPSMSGKCFKLHKSSQQRSTFKNSSIQECYRCKGQHHPAECKFKQEKCHACKKVGHIARACRNKSKQEGKATFGMKKEPLRSSYRSHNVQEHREESHTDSSEEDSFPLRSMNFQIGRMSDISMRKVDPYTESMKVNGKRVQFEIDTGCSLTVMNEKTFQDTWRSNKCPPIKPVKIKLETYTGEAVEVVGAAQVKVRYKTQRAKLPLLVVKGDGPTLLGRGWLEELKLSWEEIKARHQDSKIHHVSVEKNKKHLDESLQSILSKHEEVFKEELGTLKGTKATIHVNEDATPRFYRPRSIPYAMRAKVDEEIDRLLKEDVITPVKYSEWAAPVVPILKPEGTVRLCGDYKLTVNVVSTLEQYPIPRVEDLFNALSKGVQFSKLDMSHAYQQILMEENSKKYLTVNTHRGLFTYNRLPFGVASAPAIFQRTMESLLKGIPMVAVYLDDVLVSGVDAADHIKNLDEVLTRLNEAGLRLKRNKCVFMRDEVEYLGYRVDAQGLHPMDKKVKAIHEAPAPKNVTELKSFLGLLNYYNKFLPNLATTLAPLHELLKQDGKWKWHKEQEEAFAAAKGLLHSSDVLVHYSADRELILSSDASPYGVGAVLSHIMEDGTERPIGFASRTLQPAETRYSQLDKEGLAVIFGIEKFHKYLYGRSFTVFTDHKPLIYLFNEKKSIPQMGSPRVQRWAVKLSAYKYNIVYKPGKHHANADALSRLPVPVTLKKEERLEQVLMMDVLEESLINADQIKRWTSKDPVLSQVHEFLLKGWPNGDNEDLNLKPYSQRRRELSVRDGCILWGARVVIPPKGRGGMLQLLHQTHTGMTKMKGLARSYMWWPGMDLDVERTVHACSECQAHQKEPVPAPLHPWEWPESPWSRIHVDYAGPFLGEMFLVIVDAHSKWLDIYPTKACTSHVTIAKLRQSFSVYGIPKMLVSDNGTCFTSAEFETFMKRNGITHVRSAPFHPSSNGLAERAVQTFKEGMKKMKEGDIQTRLARFLFSYRITPHATTGLSPAELLMSRKLRSTLDLVVPDLKTKVRHKQMKQKRDHDAHCKERGFTPGDDVLIRNYSYGPKWIPGVIQTSTGPLSYSVCVGTGHVVKRHVDQVRARVTDPGLPVEIERERVIVPEATQKVVECAGTAQSQGSVERNSDVQEESVRSTTLETETDSEIIKAPGARCSTRERRAPDYLKDFVR</sequence>
<dbReference type="InterPro" id="IPR041373">
    <property type="entry name" value="RT_RNaseH"/>
</dbReference>
<evidence type="ECO:0000259" key="13">
    <source>
        <dbReference type="PROSITE" id="PS50158"/>
    </source>
</evidence>
<dbReference type="Pfam" id="PF17917">
    <property type="entry name" value="RT_RNaseH"/>
    <property type="match status" value="1"/>
</dbReference>
<dbReference type="GO" id="GO:0004190">
    <property type="term" value="F:aspartic-type endopeptidase activity"/>
    <property type="evidence" value="ECO:0007669"/>
    <property type="project" value="InterPro"/>
</dbReference>
<dbReference type="PANTHER" id="PTHR37984:SF13">
    <property type="entry name" value="RIBONUCLEASE H"/>
    <property type="match status" value="1"/>
</dbReference>
<dbReference type="PANTHER" id="PTHR37984">
    <property type="entry name" value="PROTEIN CBG26694"/>
    <property type="match status" value="1"/>
</dbReference>
<keyword evidence="5" id="KW-0548">Nucleotidyltransferase</keyword>
<dbReference type="GO" id="GO:0003676">
    <property type="term" value="F:nucleic acid binding"/>
    <property type="evidence" value="ECO:0007669"/>
    <property type="project" value="InterPro"/>
</dbReference>
<proteinExistence type="inferred from homology"/>
<evidence type="ECO:0000259" key="16">
    <source>
        <dbReference type="PROSITE" id="PS50994"/>
    </source>
</evidence>
<dbReference type="PROSITE" id="PS50878">
    <property type="entry name" value="RT_POL"/>
    <property type="match status" value="1"/>
</dbReference>
<dbReference type="InterPro" id="IPR001878">
    <property type="entry name" value="Znf_CCHC"/>
</dbReference>
<keyword evidence="11" id="KW-0863">Zinc-finger</keyword>
<dbReference type="FunFam" id="3.30.420.10:FF:000063">
    <property type="entry name" value="Retrovirus-related Pol polyprotein from transposon 297-like Protein"/>
    <property type="match status" value="1"/>
</dbReference>
<dbReference type="CDD" id="cd01647">
    <property type="entry name" value="RT_LTR"/>
    <property type="match status" value="1"/>
</dbReference>
<dbReference type="PROSITE" id="PS50158">
    <property type="entry name" value="ZF_CCHC"/>
    <property type="match status" value="1"/>
</dbReference>
<dbReference type="EC" id="2.7.7.49" evidence="3"/>
<dbReference type="GO" id="GO:0003964">
    <property type="term" value="F:RNA-directed DNA polymerase activity"/>
    <property type="evidence" value="ECO:0007669"/>
    <property type="project" value="UniProtKB-KW"/>
</dbReference>
<evidence type="ECO:0000256" key="8">
    <source>
        <dbReference type="ARBA" id="ARBA00022801"/>
    </source>
</evidence>
<feature type="compositionally biased region" description="Basic and acidic residues" evidence="12">
    <location>
        <begin position="262"/>
        <end position="274"/>
    </location>
</feature>
<evidence type="ECO:0000256" key="5">
    <source>
        <dbReference type="ARBA" id="ARBA00022695"/>
    </source>
</evidence>
<dbReference type="Gene3D" id="3.10.10.10">
    <property type="entry name" value="HIV Type 1 Reverse Transcriptase, subunit A, domain 1"/>
    <property type="match status" value="1"/>
</dbReference>
<dbReference type="EC" id="3.1.26.4" evidence="2"/>
<keyword evidence="4" id="KW-0808">Transferase</keyword>
<evidence type="ECO:0000256" key="9">
    <source>
        <dbReference type="ARBA" id="ARBA00022918"/>
    </source>
</evidence>
<dbReference type="InterPro" id="IPR050951">
    <property type="entry name" value="Retrovirus_Pol_polyprotein"/>
</dbReference>
<dbReference type="InterPro" id="IPR012337">
    <property type="entry name" value="RNaseH-like_sf"/>
</dbReference>
<feature type="domain" description="Peptidase A2" evidence="14">
    <location>
        <begin position="314"/>
        <end position="395"/>
    </location>
</feature>
<name>A0A1A7YSF0_9TELE</name>
<protein>
    <recommendedName>
        <fullName evidence="10">Gypsy retrotransposon integrase-like protein 1</fullName>
        <ecNumber evidence="3">2.7.7.49</ecNumber>
        <ecNumber evidence="2">3.1.26.4</ecNumber>
    </recommendedName>
</protein>
<dbReference type="GO" id="GO:0008270">
    <property type="term" value="F:zinc ion binding"/>
    <property type="evidence" value="ECO:0007669"/>
    <property type="project" value="UniProtKB-KW"/>
</dbReference>
<keyword evidence="6" id="KW-0540">Nuclease</keyword>
<evidence type="ECO:0000256" key="10">
    <source>
        <dbReference type="ARBA" id="ARBA00039658"/>
    </source>
</evidence>
<feature type="domain" description="Integrase catalytic" evidence="16">
    <location>
        <begin position="1038"/>
        <end position="1188"/>
    </location>
</feature>
<keyword evidence="11" id="KW-0479">Metal-binding</keyword>
<evidence type="ECO:0000256" key="3">
    <source>
        <dbReference type="ARBA" id="ARBA00012493"/>
    </source>
</evidence>
<dbReference type="InterPro" id="IPR043502">
    <property type="entry name" value="DNA/RNA_pol_sf"/>
</dbReference>
<dbReference type="FunFam" id="3.10.20.370:FF:000001">
    <property type="entry name" value="Retrovirus-related Pol polyprotein from transposon 17.6-like protein"/>
    <property type="match status" value="1"/>
</dbReference>
<gene>
    <name evidence="17" type="primary">BX640584.1</name>
</gene>
<dbReference type="Gene3D" id="3.30.70.270">
    <property type="match status" value="2"/>
</dbReference>
<dbReference type="Pfam" id="PF17921">
    <property type="entry name" value="Integrase_H2C2"/>
    <property type="match status" value="1"/>
</dbReference>
<accession>A0A1A7YSF0</accession>
<dbReference type="SUPFAM" id="SSF53098">
    <property type="entry name" value="Ribonuclease H-like"/>
    <property type="match status" value="1"/>
</dbReference>
<keyword evidence="11" id="KW-0862">Zinc</keyword>
<comment type="similarity">
    <text evidence="1">Belongs to the beta type-B retroviral polymerase family. HERV class-II K(HML-2) pol subfamily.</text>
</comment>
<keyword evidence="9" id="KW-0695">RNA-directed DNA polymerase</keyword>
<dbReference type="SUPFAM" id="SSF50630">
    <property type="entry name" value="Acid proteases"/>
    <property type="match status" value="1"/>
</dbReference>
<feature type="compositionally biased region" description="Basic and acidic residues" evidence="12">
    <location>
        <begin position="1314"/>
        <end position="1323"/>
    </location>
</feature>
<dbReference type="GO" id="GO:0006508">
    <property type="term" value="P:proteolysis"/>
    <property type="evidence" value="ECO:0007669"/>
    <property type="project" value="InterPro"/>
</dbReference>
<feature type="domain" description="Reverse transcriptase" evidence="15">
    <location>
        <begin position="489"/>
        <end position="667"/>
    </location>
</feature>
<reference evidence="17" key="1">
    <citation type="submission" date="2016-05" db="EMBL/GenBank/DDBJ databases">
        <authorList>
            <person name="Lavstsen T."/>
            <person name="Jespersen J.S."/>
        </authorList>
    </citation>
    <scope>NUCLEOTIDE SEQUENCE</scope>
    <source>
        <tissue evidence="17">Brain</tissue>
    </source>
</reference>
<dbReference type="PROSITE" id="PS50175">
    <property type="entry name" value="ASP_PROT_RETROV"/>
    <property type="match status" value="1"/>
</dbReference>
<dbReference type="Gene3D" id="1.10.340.70">
    <property type="match status" value="1"/>
</dbReference>
<dbReference type="SMART" id="SM00343">
    <property type="entry name" value="ZnF_C2HC"/>
    <property type="match status" value="1"/>
</dbReference>
<dbReference type="InterPro" id="IPR021109">
    <property type="entry name" value="Peptidase_aspartic_dom_sf"/>
</dbReference>
<dbReference type="InterPro" id="IPR001584">
    <property type="entry name" value="Integrase_cat-core"/>
</dbReference>
<feature type="compositionally biased region" description="Basic and acidic residues" evidence="12">
    <location>
        <begin position="239"/>
        <end position="254"/>
    </location>
</feature>